<evidence type="ECO:0000256" key="4">
    <source>
        <dbReference type="ARBA" id="ARBA00023136"/>
    </source>
</evidence>
<organism evidence="8 9">
    <name type="scientific">Elliptochloris bilobata</name>
    <dbReference type="NCBI Taxonomy" id="381761"/>
    <lineage>
        <taxon>Eukaryota</taxon>
        <taxon>Viridiplantae</taxon>
        <taxon>Chlorophyta</taxon>
        <taxon>core chlorophytes</taxon>
        <taxon>Trebouxiophyceae</taxon>
        <taxon>Trebouxiophyceae incertae sedis</taxon>
        <taxon>Elliptochloris clade</taxon>
        <taxon>Elliptochloris</taxon>
    </lineage>
</organism>
<evidence type="ECO:0000256" key="2">
    <source>
        <dbReference type="ARBA" id="ARBA00022692"/>
    </source>
</evidence>
<evidence type="ECO:0000313" key="9">
    <source>
        <dbReference type="Proteomes" id="UP001445335"/>
    </source>
</evidence>
<feature type="transmembrane region" description="Helical" evidence="6">
    <location>
        <begin position="182"/>
        <end position="202"/>
    </location>
</feature>
<dbReference type="NCBIfam" id="TIGR01065">
    <property type="entry name" value="hlyIII"/>
    <property type="match status" value="1"/>
</dbReference>
<dbReference type="InterPro" id="IPR024934">
    <property type="entry name" value="Rubredoxin-like_dom"/>
</dbReference>
<protein>
    <recommendedName>
        <fullName evidence="7">Rubredoxin-like domain-containing protein</fullName>
    </recommendedName>
</protein>
<reference evidence="8 9" key="1">
    <citation type="journal article" date="2024" name="Nat. Commun.">
        <title>Phylogenomics reveals the evolutionary origins of lichenization in chlorophyte algae.</title>
        <authorList>
            <person name="Puginier C."/>
            <person name="Libourel C."/>
            <person name="Otte J."/>
            <person name="Skaloud P."/>
            <person name="Haon M."/>
            <person name="Grisel S."/>
            <person name="Petersen M."/>
            <person name="Berrin J.G."/>
            <person name="Delaux P.M."/>
            <person name="Dal Grande F."/>
            <person name="Keller J."/>
        </authorList>
    </citation>
    <scope>NUCLEOTIDE SEQUENCE [LARGE SCALE GENOMIC DNA]</scope>
    <source>
        <strain evidence="8 9">SAG 245.80</strain>
    </source>
</reference>
<feature type="binding site" evidence="5">
    <location>
        <position position="212"/>
    </location>
    <ligand>
        <name>Zn(2+)</name>
        <dbReference type="ChEBI" id="CHEBI:29105"/>
    </ligand>
</feature>
<feature type="transmembrane region" description="Helical" evidence="6">
    <location>
        <begin position="127"/>
        <end position="148"/>
    </location>
</feature>
<dbReference type="GO" id="GO:0016020">
    <property type="term" value="C:membrane"/>
    <property type="evidence" value="ECO:0007669"/>
    <property type="project" value="InterPro"/>
</dbReference>
<accession>A0AAW1QLL2</accession>
<dbReference type="AlphaFoldDB" id="A0AAW1QLL2"/>
<keyword evidence="5" id="KW-0479">Metal-binding</keyword>
<dbReference type="GO" id="GO:0140911">
    <property type="term" value="F:pore-forming activity"/>
    <property type="evidence" value="ECO:0007669"/>
    <property type="project" value="InterPro"/>
</dbReference>
<dbReference type="PANTHER" id="PTHR47661:SF4">
    <property type="entry name" value="OS08G0162600 PROTEIN"/>
    <property type="match status" value="1"/>
</dbReference>
<dbReference type="GO" id="GO:0009744">
    <property type="term" value="P:response to sucrose"/>
    <property type="evidence" value="ECO:0007669"/>
    <property type="project" value="UniProtKB-ARBA"/>
</dbReference>
<evidence type="ECO:0000256" key="5">
    <source>
        <dbReference type="PIRSR" id="PIRSR604254-1"/>
    </source>
</evidence>
<dbReference type="PANTHER" id="PTHR47661">
    <property type="entry name" value="PHOSPHOGLUCAN PHOSPHATASE LSF1, CHLOROPLASTIC"/>
    <property type="match status" value="1"/>
</dbReference>
<dbReference type="GO" id="GO:0012505">
    <property type="term" value="C:endomembrane system"/>
    <property type="evidence" value="ECO:0007669"/>
    <property type="project" value="UniProtKB-SubCell"/>
</dbReference>
<evidence type="ECO:0000259" key="7">
    <source>
        <dbReference type="PROSITE" id="PS50903"/>
    </source>
</evidence>
<sequence>MPKDVVTTPTKPVEPNLLGMSPAALPGTLKPLLRGVLHEHSAVAALAAGTMLVLSAKTPEAKAACGVYVASLTALFTASALYHRRTWSPRARLLLKRVDHAAIFVLIAGTYTPLCLVGLESPVRERLLATIWGGAALGLLQTFFWVHAPKALKTGIYIGLGWAVLPYAGSVHAALGPAGAALLVLGGLAYSIGGVIYAMRWPDPVPKWFGYHEIFHACTVLASGLHFAAVYMLALKPSAHVGKCAFFGSTVPSRGQQLAAARPIRSGLRVSAAKGGGKQFSVEVDKPTGLKLGESKNPNGGLLVKSASGNAAKAGISAGDTIIYTSSFFGDELWPADKLGFANSAINACPSPVAFVYVKGENTEVNVKRLPKKPTPPRFGRKLTSAQRERATHICLDCGYIYCDQTPFTELPTDYLCPQCRAPKRRFAGYDPITGKNKGGGQNAGTIATVIGGLVGVAVLAYVGLNL</sequence>
<feature type="transmembrane region" description="Helical" evidence="6">
    <location>
        <begin position="63"/>
        <end position="82"/>
    </location>
</feature>
<dbReference type="InterPro" id="IPR004254">
    <property type="entry name" value="AdipoR/HlyIII-related"/>
</dbReference>
<keyword evidence="2 6" id="KW-0812">Transmembrane</keyword>
<keyword evidence="9" id="KW-1185">Reference proteome</keyword>
<proteinExistence type="predicted"/>
<comment type="subcellular location">
    <subcellularLocation>
        <location evidence="1">Endomembrane system</location>
        <topology evidence="1">Multi-pass membrane protein</topology>
    </subcellularLocation>
</comment>
<keyword evidence="4 6" id="KW-0472">Membrane</keyword>
<dbReference type="InterPro" id="IPR005744">
    <property type="entry name" value="Hy-lIII"/>
</dbReference>
<evidence type="ECO:0000313" key="8">
    <source>
        <dbReference type="EMBL" id="KAK9822200.1"/>
    </source>
</evidence>
<keyword evidence="3 6" id="KW-1133">Transmembrane helix</keyword>
<dbReference type="PROSITE" id="PS50903">
    <property type="entry name" value="RUBREDOXIN_LIKE"/>
    <property type="match status" value="1"/>
</dbReference>
<dbReference type="SUPFAM" id="SSF57802">
    <property type="entry name" value="Rubredoxin-like"/>
    <property type="match status" value="1"/>
</dbReference>
<feature type="binding site" evidence="5">
    <location>
        <position position="216"/>
    </location>
    <ligand>
        <name>Zn(2+)</name>
        <dbReference type="ChEBI" id="CHEBI:29105"/>
    </ligand>
</feature>
<feature type="binding site" evidence="5">
    <location>
        <position position="83"/>
    </location>
    <ligand>
        <name>Zn(2+)</name>
        <dbReference type="ChEBI" id="CHEBI:29105"/>
    </ligand>
</feature>
<dbReference type="EMBL" id="JALJOU010000090">
    <property type="protein sequence ID" value="KAK9822200.1"/>
    <property type="molecule type" value="Genomic_DNA"/>
</dbReference>
<feature type="transmembrane region" description="Helical" evidence="6">
    <location>
        <begin position="444"/>
        <end position="465"/>
    </location>
</feature>
<evidence type="ECO:0000256" key="3">
    <source>
        <dbReference type="ARBA" id="ARBA00022989"/>
    </source>
</evidence>
<evidence type="ECO:0000256" key="6">
    <source>
        <dbReference type="SAM" id="Phobius"/>
    </source>
</evidence>
<gene>
    <name evidence="8" type="ORF">WJX81_003055</name>
</gene>
<feature type="transmembrane region" description="Helical" evidence="6">
    <location>
        <begin position="214"/>
        <end position="234"/>
    </location>
</feature>
<comment type="caution">
    <text evidence="8">The sequence shown here is derived from an EMBL/GenBank/DDBJ whole genome shotgun (WGS) entry which is preliminary data.</text>
</comment>
<feature type="transmembrane region" description="Helical" evidence="6">
    <location>
        <begin position="102"/>
        <end position="120"/>
    </location>
</feature>
<dbReference type="Proteomes" id="UP001445335">
    <property type="component" value="Unassembled WGS sequence"/>
</dbReference>
<evidence type="ECO:0000256" key="1">
    <source>
        <dbReference type="ARBA" id="ARBA00004127"/>
    </source>
</evidence>
<feature type="transmembrane region" description="Helical" evidence="6">
    <location>
        <begin position="154"/>
        <end position="175"/>
    </location>
</feature>
<keyword evidence="5" id="KW-0862">Zinc</keyword>
<feature type="domain" description="Rubredoxin-like" evidence="7">
    <location>
        <begin position="390"/>
        <end position="430"/>
    </location>
</feature>
<dbReference type="GO" id="GO:0005506">
    <property type="term" value="F:iron ion binding"/>
    <property type="evidence" value="ECO:0007669"/>
    <property type="project" value="InterPro"/>
</dbReference>
<name>A0AAW1QLL2_9CHLO</name>
<dbReference type="Pfam" id="PF03006">
    <property type="entry name" value="HlyIII"/>
    <property type="match status" value="1"/>
</dbReference>
<dbReference type="Gene3D" id="2.20.28.10">
    <property type="match status" value="1"/>
</dbReference>